<evidence type="ECO:0000256" key="1">
    <source>
        <dbReference type="SAM" id="Phobius"/>
    </source>
</evidence>
<sequence length="110" mass="12457">MATPTQTLDGPLGNVIIYACRVIEPGSVQGFRTGFDNLGMFALGFVIGICGTFFIVALLFEIRVIWWIHRTKHGPDDSKWEDISDWKVIVNAEEGRAYGKCEFETEWIDE</sequence>
<protein>
    <submittedName>
        <fullName evidence="2">Uncharacterized protein</fullName>
    </submittedName>
</protein>
<dbReference type="EMBL" id="JAVRRD010000006">
    <property type="protein sequence ID" value="KAK5057733.1"/>
    <property type="molecule type" value="Genomic_DNA"/>
</dbReference>
<keyword evidence="1" id="KW-0472">Membrane</keyword>
<dbReference type="RefSeq" id="XP_064708851.1">
    <property type="nucleotide sequence ID" value="XM_064855262.1"/>
</dbReference>
<evidence type="ECO:0000313" key="3">
    <source>
        <dbReference type="Proteomes" id="UP001358417"/>
    </source>
</evidence>
<proteinExistence type="predicted"/>
<evidence type="ECO:0000313" key="2">
    <source>
        <dbReference type="EMBL" id="KAK5057733.1"/>
    </source>
</evidence>
<keyword evidence="1" id="KW-0812">Transmembrane</keyword>
<feature type="transmembrane region" description="Helical" evidence="1">
    <location>
        <begin position="38"/>
        <end position="60"/>
    </location>
</feature>
<name>A0AAV9NH05_9EURO</name>
<organism evidence="2 3">
    <name type="scientific">Exophiala bonariae</name>
    <dbReference type="NCBI Taxonomy" id="1690606"/>
    <lineage>
        <taxon>Eukaryota</taxon>
        <taxon>Fungi</taxon>
        <taxon>Dikarya</taxon>
        <taxon>Ascomycota</taxon>
        <taxon>Pezizomycotina</taxon>
        <taxon>Eurotiomycetes</taxon>
        <taxon>Chaetothyriomycetidae</taxon>
        <taxon>Chaetothyriales</taxon>
        <taxon>Herpotrichiellaceae</taxon>
        <taxon>Exophiala</taxon>
    </lineage>
</organism>
<gene>
    <name evidence="2" type="ORF">LTR84_011734</name>
</gene>
<keyword evidence="1" id="KW-1133">Transmembrane helix</keyword>
<reference evidence="2 3" key="1">
    <citation type="submission" date="2023-08" db="EMBL/GenBank/DDBJ databases">
        <title>Black Yeasts Isolated from many extreme environments.</title>
        <authorList>
            <person name="Coleine C."/>
            <person name="Stajich J.E."/>
            <person name="Selbmann L."/>
        </authorList>
    </citation>
    <scope>NUCLEOTIDE SEQUENCE [LARGE SCALE GENOMIC DNA]</scope>
    <source>
        <strain evidence="2 3">CCFEE 5792</strain>
    </source>
</reference>
<comment type="caution">
    <text evidence="2">The sequence shown here is derived from an EMBL/GenBank/DDBJ whole genome shotgun (WGS) entry which is preliminary data.</text>
</comment>
<keyword evidence="3" id="KW-1185">Reference proteome</keyword>
<dbReference type="GeneID" id="89979884"/>
<dbReference type="Proteomes" id="UP001358417">
    <property type="component" value="Unassembled WGS sequence"/>
</dbReference>
<dbReference type="AlphaFoldDB" id="A0AAV9NH05"/>
<accession>A0AAV9NH05</accession>